<proteinExistence type="predicted"/>
<protein>
    <submittedName>
        <fullName evidence="1">Uncharacterized protein</fullName>
    </submittedName>
</protein>
<name>A0A0E9Q2H4_ANGAN</name>
<dbReference type="EMBL" id="GBXM01097481">
    <property type="protein sequence ID" value="JAH11096.1"/>
    <property type="molecule type" value="Transcribed_RNA"/>
</dbReference>
<reference evidence="1" key="2">
    <citation type="journal article" date="2015" name="Fish Shellfish Immunol.">
        <title>Early steps in the European eel (Anguilla anguilla)-Vibrio vulnificus interaction in the gills: Role of the RtxA13 toxin.</title>
        <authorList>
            <person name="Callol A."/>
            <person name="Pajuelo D."/>
            <person name="Ebbesson L."/>
            <person name="Teles M."/>
            <person name="MacKenzie S."/>
            <person name="Amaro C."/>
        </authorList>
    </citation>
    <scope>NUCLEOTIDE SEQUENCE</scope>
</reference>
<reference evidence="1" key="1">
    <citation type="submission" date="2014-11" db="EMBL/GenBank/DDBJ databases">
        <authorList>
            <person name="Amaro Gonzalez C."/>
        </authorList>
    </citation>
    <scope>NUCLEOTIDE SEQUENCE</scope>
</reference>
<accession>A0A0E9Q2H4</accession>
<dbReference type="AlphaFoldDB" id="A0A0E9Q2H4"/>
<sequence>MIHVSNSMNRDFENAFSHLAGTLKFFIAEIKNNFGCERNGQRILKTDRWKIDKCYN</sequence>
<evidence type="ECO:0000313" key="1">
    <source>
        <dbReference type="EMBL" id="JAH11096.1"/>
    </source>
</evidence>
<organism evidence="1">
    <name type="scientific">Anguilla anguilla</name>
    <name type="common">European freshwater eel</name>
    <name type="synonym">Muraena anguilla</name>
    <dbReference type="NCBI Taxonomy" id="7936"/>
    <lineage>
        <taxon>Eukaryota</taxon>
        <taxon>Metazoa</taxon>
        <taxon>Chordata</taxon>
        <taxon>Craniata</taxon>
        <taxon>Vertebrata</taxon>
        <taxon>Euteleostomi</taxon>
        <taxon>Actinopterygii</taxon>
        <taxon>Neopterygii</taxon>
        <taxon>Teleostei</taxon>
        <taxon>Anguilliformes</taxon>
        <taxon>Anguillidae</taxon>
        <taxon>Anguilla</taxon>
    </lineage>
</organism>